<gene>
    <name evidence="1" type="ORF">A0U92_13930</name>
</gene>
<name>A0A1U9KIU9_ACEAC</name>
<evidence type="ECO:0000313" key="2">
    <source>
        <dbReference type="Proteomes" id="UP000188937"/>
    </source>
</evidence>
<dbReference type="Proteomes" id="UP000188937">
    <property type="component" value="Chromosome"/>
</dbReference>
<dbReference type="EMBL" id="CP014692">
    <property type="protein sequence ID" value="AQS85686.1"/>
    <property type="molecule type" value="Genomic_DNA"/>
</dbReference>
<reference evidence="1 2" key="1">
    <citation type="submission" date="2016-03" db="EMBL/GenBank/DDBJ databases">
        <title>Acetic acid bacteria sequencing.</title>
        <authorList>
            <person name="Brandt J."/>
            <person name="Jakob F."/>
            <person name="Vogel R.F."/>
        </authorList>
    </citation>
    <scope>NUCLEOTIDE SEQUENCE [LARGE SCALE GENOMIC DNA]</scope>
    <source>
        <strain evidence="1 2">TMW2.1153</strain>
    </source>
</reference>
<keyword evidence="2" id="KW-1185">Reference proteome</keyword>
<proteinExistence type="predicted"/>
<accession>A0A1U9KIU9</accession>
<sequence length="60" mass="7372">MSYPRRIFRRYCYKSSSQENLKNDKDLILTKKYHLFSKVSPGIQLNDCFCFVFKKRWKNT</sequence>
<dbReference type="KEGG" id="aace:A0U92_13930"/>
<dbReference type="AlphaFoldDB" id="A0A1U9KIU9"/>
<evidence type="ECO:0000313" key="1">
    <source>
        <dbReference type="EMBL" id="AQS85686.1"/>
    </source>
</evidence>
<organism evidence="1 2">
    <name type="scientific">Acetobacter aceti</name>
    <dbReference type="NCBI Taxonomy" id="435"/>
    <lineage>
        <taxon>Bacteria</taxon>
        <taxon>Pseudomonadati</taxon>
        <taxon>Pseudomonadota</taxon>
        <taxon>Alphaproteobacteria</taxon>
        <taxon>Acetobacterales</taxon>
        <taxon>Acetobacteraceae</taxon>
        <taxon>Acetobacter</taxon>
        <taxon>Acetobacter subgen. Acetobacter</taxon>
    </lineage>
</organism>
<protein>
    <submittedName>
        <fullName evidence="1">Uncharacterized protein</fullName>
    </submittedName>
</protein>